<name>A0AAD1ZTH7_9LAMI</name>
<dbReference type="GO" id="GO:0009506">
    <property type="term" value="C:plasmodesma"/>
    <property type="evidence" value="ECO:0007669"/>
    <property type="project" value="TreeGrafter"/>
</dbReference>
<dbReference type="GO" id="GO:0005516">
    <property type="term" value="F:calmodulin binding"/>
    <property type="evidence" value="ECO:0007669"/>
    <property type="project" value="UniProtKB-KW"/>
</dbReference>
<keyword evidence="3" id="KW-0175">Coiled coil</keyword>
<evidence type="ECO:0000259" key="5">
    <source>
        <dbReference type="PROSITE" id="PS51035"/>
    </source>
</evidence>
<dbReference type="CDD" id="cd23767">
    <property type="entry name" value="IQCD"/>
    <property type="match status" value="1"/>
</dbReference>
<proteinExistence type="predicted"/>
<dbReference type="InterPro" id="IPR040400">
    <property type="entry name" value="BAG5/6/7/8"/>
</dbReference>
<dbReference type="Proteomes" id="UP000834106">
    <property type="component" value="Chromosome 13"/>
</dbReference>
<dbReference type="Pfam" id="PF02179">
    <property type="entry name" value="BAG"/>
    <property type="match status" value="1"/>
</dbReference>
<dbReference type="PROSITE" id="PS51035">
    <property type="entry name" value="BAG"/>
    <property type="match status" value="1"/>
</dbReference>
<protein>
    <recommendedName>
        <fullName evidence="5">BAG domain-containing protein</fullName>
    </recommendedName>
</protein>
<evidence type="ECO:0000256" key="3">
    <source>
        <dbReference type="SAM" id="Coils"/>
    </source>
</evidence>
<accession>A0AAD1ZTH7</accession>
<evidence type="ECO:0000256" key="4">
    <source>
        <dbReference type="SAM" id="MobiDB-lite"/>
    </source>
</evidence>
<evidence type="ECO:0000256" key="1">
    <source>
        <dbReference type="ARBA" id="ARBA00022860"/>
    </source>
</evidence>
<dbReference type="Gene3D" id="1.20.58.120">
    <property type="entry name" value="BAG domain"/>
    <property type="match status" value="1"/>
</dbReference>
<dbReference type="GO" id="GO:0051087">
    <property type="term" value="F:protein-folding chaperone binding"/>
    <property type="evidence" value="ECO:0007669"/>
    <property type="project" value="InterPro"/>
</dbReference>
<dbReference type="PANTHER" id="PTHR33322:SF4">
    <property type="entry name" value="BAG DOMAIN CONTAINING PROTEIN, EXPRESSED"/>
    <property type="match status" value="1"/>
</dbReference>
<evidence type="ECO:0000313" key="6">
    <source>
        <dbReference type="EMBL" id="CAI9775277.1"/>
    </source>
</evidence>
<dbReference type="InterPro" id="IPR000048">
    <property type="entry name" value="IQ_motif_EF-hand-BS"/>
</dbReference>
<gene>
    <name evidence="6" type="ORF">FPE_LOCUS22707</name>
</gene>
<reference evidence="6" key="1">
    <citation type="submission" date="2023-05" db="EMBL/GenBank/DDBJ databases">
        <authorList>
            <person name="Huff M."/>
        </authorList>
    </citation>
    <scope>NUCLEOTIDE SEQUENCE</scope>
</reference>
<feature type="region of interest" description="Disordered" evidence="4">
    <location>
        <begin position="194"/>
        <end position="246"/>
    </location>
</feature>
<evidence type="ECO:0000256" key="2">
    <source>
        <dbReference type="ARBA" id="ARBA00023186"/>
    </source>
</evidence>
<dbReference type="SMART" id="SM00015">
    <property type="entry name" value="IQ"/>
    <property type="match status" value="1"/>
</dbReference>
<dbReference type="PROSITE" id="PS50096">
    <property type="entry name" value="IQ"/>
    <property type="match status" value="1"/>
</dbReference>
<dbReference type="GO" id="GO:0006457">
    <property type="term" value="P:protein folding"/>
    <property type="evidence" value="ECO:0007669"/>
    <property type="project" value="TreeGrafter"/>
</dbReference>
<sequence>MDYSPFFTNHWSQQQPLRRQNTSSPSVRGIPVHTAEEPPRPAHPIQRLPVKTSSQKVVQIPVHFVGSESTRSASALKIQKIFRGFLVRKSVKKIKDVKIQVDEIEEKLLKSEVVDLVKRDEKERLKMNERLMALLFKLDSVRGIDLGVRDLRKAVIRKAIALQEKIDAVASVNSESASEIDELSEATDQAIEIDSEKLGNGNSDNFDVPTENSPKSYDCAENSEGLGNSAENSDNLNIPTDHSDKLEDVNSEDQIPECMFEQSVETEDKTIEYEENCGAMEVGVDDEVKVDEENGNDDEAEAKGNGKRDRELLEKMMEENEKMMKMMTQLTEKNEKQTQMLNALTRRVELLEKAFVCDMITRKKKKKSEHSAGNKSCFDSN</sequence>
<feature type="compositionally biased region" description="Polar residues" evidence="4">
    <location>
        <begin position="200"/>
        <end position="215"/>
    </location>
</feature>
<dbReference type="SUPFAM" id="SSF63491">
    <property type="entry name" value="BAG domain"/>
    <property type="match status" value="1"/>
</dbReference>
<keyword evidence="7" id="KW-1185">Reference proteome</keyword>
<dbReference type="AlphaFoldDB" id="A0AAD1ZTH7"/>
<organism evidence="6 7">
    <name type="scientific">Fraxinus pennsylvanica</name>
    <dbReference type="NCBI Taxonomy" id="56036"/>
    <lineage>
        <taxon>Eukaryota</taxon>
        <taxon>Viridiplantae</taxon>
        <taxon>Streptophyta</taxon>
        <taxon>Embryophyta</taxon>
        <taxon>Tracheophyta</taxon>
        <taxon>Spermatophyta</taxon>
        <taxon>Magnoliopsida</taxon>
        <taxon>eudicotyledons</taxon>
        <taxon>Gunneridae</taxon>
        <taxon>Pentapetalae</taxon>
        <taxon>asterids</taxon>
        <taxon>lamiids</taxon>
        <taxon>Lamiales</taxon>
        <taxon>Oleaceae</taxon>
        <taxon>Oleeae</taxon>
        <taxon>Fraxinus</taxon>
    </lineage>
</organism>
<feature type="compositionally biased region" description="Polar residues" evidence="4">
    <location>
        <begin position="371"/>
        <end position="381"/>
    </location>
</feature>
<feature type="coiled-coil region" evidence="3">
    <location>
        <begin position="313"/>
        <end position="354"/>
    </location>
</feature>
<feature type="region of interest" description="Disordered" evidence="4">
    <location>
        <begin position="1"/>
        <end position="46"/>
    </location>
</feature>
<feature type="domain" description="BAG" evidence="5">
    <location>
        <begin position="93"/>
        <end position="170"/>
    </location>
</feature>
<keyword evidence="1" id="KW-0112">Calmodulin-binding</keyword>
<feature type="region of interest" description="Disordered" evidence="4">
    <location>
        <begin position="362"/>
        <end position="381"/>
    </location>
</feature>
<dbReference type="PANTHER" id="PTHR33322">
    <property type="entry name" value="BAG DOMAIN CONTAINING PROTEIN, EXPRESSED"/>
    <property type="match status" value="1"/>
</dbReference>
<dbReference type="EMBL" id="OU503048">
    <property type="protein sequence ID" value="CAI9775277.1"/>
    <property type="molecule type" value="Genomic_DNA"/>
</dbReference>
<feature type="compositionally biased region" description="Polar residues" evidence="4">
    <location>
        <begin position="1"/>
        <end position="26"/>
    </location>
</feature>
<feature type="compositionally biased region" description="Polar residues" evidence="4">
    <location>
        <begin position="225"/>
        <end position="240"/>
    </location>
</feature>
<dbReference type="InterPro" id="IPR036533">
    <property type="entry name" value="BAG_dom_sf"/>
</dbReference>
<dbReference type="Pfam" id="PF00612">
    <property type="entry name" value="IQ"/>
    <property type="match status" value="1"/>
</dbReference>
<keyword evidence="2" id="KW-0143">Chaperone</keyword>
<evidence type="ECO:0000313" key="7">
    <source>
        <dbReference type="Proteomes" id="UP000834106"/>
    </source>
</evidence>
<dbReference type="InterPro" id="IPR003103">
    <property type="entry name" value="BAG_domain"/>
</dbReference>
<dbReference type="SMART" id="SM00264">
    <property type="entry name" value="BAG"/>
    <property type="match status" value="1"/>
</dbReference>